<feature type="region of interest" description="Disordered" evidence="1">
    <location>
        <begin position="87"/>
        <end position="107"/>
    </location>
</feature>
<dbReference type="AlphaFoldDB" id="A0AAV4CKW3"/>
<evidence type="ECO:0000313" key="2">
    <source>
        <dbReference type="EMBL" id="GFO32212.1"/>
    </source>
</evidence>
<evidence type="ECO:0000256" key="1">
    <source>
        <dbReference type="SAM" id="MobiDB-lite"/>
    </source>
</evidence>
<gene>
    <name evidence="2" type="ORF">PoB_005871700</name>
</gene>
<reference evidence="2 3" key="1">
    <citation type="journal article" date="2021" name="Elife">
        <title>Chloroplast acquisition without the gene transfer in kleptoplastic sea slugs, Plakobranchus ocellatus.</title>
        <authorList>
            <person name="Maeda T."/>
            <person name="Takahashi S."/>
            <person name="Yoshida T."/>
            <person name="Shimamura S."/>
            <person name="Takaki Y."/>
            <person name="Nagai Y."/>
            <person name="Toyoda A."/>
            <person name="Suzuki Y."/>
            <person name="Arimoto A."/>
            <person name="Ishii H."/>
            <person name="Satoh N."/>
            <person name="Nishiyama T."/>
            <person name="Hasebe M."/>
            <person name="Maruyama T."/>
            <person name="Minagawa J."/>
            <person name="Obokata J."/>
            <person name="Shigenobu S."/>
        </authorList>
    </citation>
    <scope>NUCLEOTIDE SEQUENCE [LARGE SCALE GENOMIC DNA]</scope>
</reference>
<sequence length="124" mass="13008">MLEASSVEAAASCSDVTGLDKDGEPGFGNNSSNNYNIIGKNNNNGSMDTAQNNRNKSTADMDGEDLGLGRFRSGEGLVYTTVEFAVPSDGGSRSNLPHRGSEANVTKKPVIISTDTTEYASIQV</sequence>
<keyword evidence="3" id="KW-1185">Reference proteome</keyword>
<proteinExistence type="predicted"/>
<feature type="compositionally biased region" description="Low complexity" evidence="1">
    <location>
        <begin position="1"/>
        <end position="14"/>
    </location>
</feature>
<name>A0AAV4CKW3_9GAST</name>
<dbReference type="Proteomes" id="UP000735302">
    <property type="component" value="Unassembled WGS sequence"/>
</dbReference>
<protein>
    <submittedName>
        <fullName evidence="2">Uncharacterized protein</fullName>
    </submittedName>
</protein>
<feature type="region of interest" description="Disordered" evidence="1">
    <location>
        <begin position="1"/>
        <end position="67"/>
    </location>
</feature>
<evidence type="ECO:0000313" key="3">
    <source>
        <dbReference type="Proteomes" id="UP000735302"/>
    </source>
</evidence>
<feature type="compositionally biased region" description="Low complexity" evidence="1">
    <location>
        <begin position="28"/>
        <end position="46"/>
    </location>
</feature>
<feature type="compositionally biased region" description="Polar residues" evidence="1">
    <location>
        <begin position="47"/>
        <end position="58"/>
    </location>
</feature>
<dbReference type="EMBL" id="BLXT01006571">
    <property type="protein sequence ID" value="GFO32212.1"/>
    <property type="molecule type" value="Genomic_DNA"/>
</dbReference>
<organism evidence="2 3">
    <name type="scientific">Plakobranchus ocellatus</name>
    <dbReference type="NCBI Taxonomy" id="259542"/>
    <lineage>
        <taxon>Eukaryota</taxon>
        <taxon>Metazoa</taxon>
        <taxon>Spiralia</taxon>
        <taxon>Lophotrochozoa</taxon>
        <taxon>Mollusca</taxon>
        <taxon>Gastropoda</taxon>
        <taxon>Heterobranchia</taxon>
        <taxon>Euthyneura</taxon>
        <taxon>Panpulmonata</taxon>
        <taxon>Sacoglossa</taxon>
        <taxon>Placobranchoidea</taxon>
        <taxon>Plakobranchidae</taxon>
        <taxon>Plakobranchus</taxon>
    </lineage>
</organism>
<accession>A0AAV4CKW3</accession>
<comment type="caution">
    <text evidence="2">The sequence shown here is derived from an EMBL/GenBank/DDBJ whole genome shotgun (WGS) entry which is preliminary data.</text>
</comment>